<feature type="transmembrane region" description="Helical" evidence="12">
    <location>
        <begin position="21"/>
        <end position="41"/>
    </location>
</feature>
<evidence type="ECO:0000259" key="13">
    <source>
        <dbReference type="Pfam" id="PF01435"/>
    </source>
</evidence>
<evidence type="ECO:0000256" key="7">
    <source>
        <dbReference type="ARBA" id="ARBA00022801"/>
    </source>
</evidence>
<dbReference type="InterPro" id="IPR050083">
    <property type="entry name" value="HtpX_protease"/>
</dbReference>
<evidence type="ECO:0000256" key="4">
    <source>
        <dbReference type="ARBA" id="ARBA00022670"/>
    </source>
</evidence>
<keyword evidence="5 12" id="KW-0812">Transmembrane</keyword>
<feature type="binding site" evidence="12">
    <location>
        <position position="151"/>
    </location>
    <ligand>
        <name>Zn(2+)</name>
        <dbReference type="ChEBI" id="CHEBI:29105"/>
        <note>catalytic</note>
    </ligand>
</feature>
<dbReference type="InterPro" id="IPR001915">
    <property type="entry name" value="Peptidase_M48"/>
</dbReference>
<keyword evidence="9 12" id="KW-1133">Transmembrane helix</keyword>
<dbReference type="GO" id="GO:0008270">
    <property type="term" value="F:zinc ion binding"/>
    <property type="evidence" value="ECO:0007669"/>
    <property type="project" value="UniProtKB-UniRule"/>
</dbReference>
<dbReference type="Proteomes" id="UP000007434">
    <property type="component" value="Chromosome"/>
</dbReference>
<feature type="transmembrane region" description="Helical" evidence="12">
    <location>
        <begin position="157"/>
        <end position="174"/>
    </location>
</feature>
<feature type="transmembrane region" description="Helical" evidence="12">
    <location>
        <begin position="47"/>
        <end position="63"/>
    </location>
</feature>
<comment type="cofactor">
    <cofactor evidence="12">
        <name>Zn(2+)</name>
        <dbReference type="ChEBI" id="CHEBI:29105"/>
    </cofactor>
    <text evidence="12">Binds 1 zinc ion per subunit.</text>
</comment>
<dbReference type="InterPro" id="IPR022919">
    <property type="entry name" value="Pept_M48_protease_HtpX"/>
</dbReference>
<dbReference type="Gene3D" id="3.30.2010.10">
    <property type="entry name" value="Metalloproteases ('zincins'), catalytic domain"/>
    <property type="match status" value="1"/>
</dbReference>
<feature type="binding site" evidence="12">
    <location>
        <position position="147"/>
    </location>
    <ligand>
        <name>Zn(2+)</name>
        <dbReference type="ChEBI" id="CHEBI:29105"/>
        <note>catalytic</note>
    </ligand>
</feature>
<evidence type="ECO:0000256" key="5">
    <source>
        <dbReference type="ARBA" id="ARBA00022692"/>
    </source>
</evidence>
<comment type="subcellular location">
    <subcellularLocation>
        <location evidence="1 12">Cell membrane</location>
        <topology evidence="1 12">Multi-pass membrane protein</topology>
    </subcellularLocation>
</comment>
<dbReference type="HOGENOM" id="CLU_042266_3_0_9"/>
<keyword evidence="6 12" id="KW-0479">Metal-binding</keyword>
<evidence type="ECO:0000256" key="11">
    <source>
        <dbReference type="ARBA" id="ARBA00023136"/>
    </source>
</evidence>
<keyword evidence="15" id="KW-1185">Reference proteome</keyword>
<evidence type="ECO:0000313" key="14">
    <source>
        <dbReference type="EMBL" id="ADQ13805.1"/>
    </source>
</evidence>
<dbReference type="HAMAP" id="MF_00188">
    <property type="entry name" value="Pept_M48_protease_HtpX"/>
    <property type="match status" value="1"/>
</dbReference>
<comment type="similarity">
    <text evidence="2 12">Belongs to the peptidase M48B family.</text>
</comment>
<feature type="domain" description="Peptidase M48" evidence="13">
    <location>
        <begin position="82"/>
        <end position="291"/>
    </location>
</feature>
<feature type="binding site" evidence="12">
    <location>
        <position position="218"/>
    </location>
    <ligand>
        <name>Zn(2+)</name>
        <dbReference type="ChEBI" id="CHEBI:29105"/>
        <note>catalytic</note>
    </ligand>
</feature>
<keyword evidence="10 12" id="KW-0482">Metalloprotease</keyword>
<evidence type="ECO:0000256" key="8">
    <source>
        <dbReference type="ARBA" id="ARBA00022833"/>
    </source>
</evidence>
<evidence type="ECO:0000256" key="12">
    <source>
        <dbReference type="HAMAP-Rule" id="MF_00188"/>
    </source>
</evidence>
<dbReference type="KEGG" id="has:Halsa_0330"/>
<evidence type="ECO:0000256" key="6">
    <source>
        <dbReference type="ARBA" id="ARBA00022723"/>
    </source>
</evidence>
<feature type="active site" evidence="12">
    <location>
        <position position="148"/>
    </location>
</feature>
<evidence type="ECO:0000313" key="15">
    <source>
        <dbReference type="Proteomes" id="UP000007434"/>
    </source>
</evidence>
<dbReference type="AlphaFoldDB" id="E4RPC0"/>
<organism evidence="14 15">
    <name type="scientific">Halanaerobium hydrogeniformans</name>
    <name type="common">Halanaerobium sp. (strain sapolanicus)</name>
    <dbReference type="NCBI Taxonomy" id="656519"/>
    <lineage>
        <taxon>Bacteria</taxon>
        <taxon>Bacillati</taxon>
        <taxon>Bacillota</taxon>
        <taxon>Clostridia</taxon>
        <taxon>Halanaerobiales</taxon>
        <taxon>Halanaerobiaceae</taxon>
        <taxon>Halanaerobium</taxon>
    </lineage>
</organism>
<keyword evidence="11 12" id="KW-0472">Membrane</keyword>
<evidence type="ECO:0000256" key="10">
    <source>
        <dbReference type="ARBA" id="ARBA00023049"/>
    </source>
</evidence>
<name>E4RPC0_HALHG</name>
<dbReference type="NCBIfam" id="NF002826">
    <property type="entry name" value="PRK03001.1"/>
    <property type="match status" value="1"/>
</dbReference>
<proteinExistence type="inferred from homology"/>
<keyword evidence="3 12" id="KW-1003">Cell membrane</keyword>
<keyword evidence="8 12" id="KW-0862">Zinc</keyword>
<sequence length="293" mass="32667">MEIHDNLNKLDLKGGFIMHRIKTFLLMFSLTLIFLFLGGLIAGEDGLIMAFVFAMVINFISYWKSDKIAIKMTKSQPLSEDQAPQVYKIVRKLSRNANIPMPDIYLTPSQQPNAFATGRNPSHAAVAVTEGILNLLNEEELEGVIAHELAHVKNRDTLIQTMAATMAGALAFLARMGRYRMIFGRRRGKGSGLVQLLAIIFAPLAAIMIKMAISRSREYYADQKGGQISGNPEGLASALEKMQRYSQRSPMQVNEAAAHMFIMNPLSSEGMAKLFSTHPPTEERIKRLRKRGI</sequence>
<evidence type="ECO:0000256" key="2">
    <source>
        <dbReference type="ARBA" id="ARBA00009779"/>
    </source>
</evidence>
<evidence type="ECO:0000256" key="9">
    <source>
        <dbReference type="ARBA" id="ARBA00022989"/>
    </source>
</evidence>
<keyword evidence="4 12" id="KW-0645">Protease</keyword>
<reference evidence="14 15" key="2">
    <citation type="journal article" date="2011" name="J. Bacteriol.">
        <title>Complete Genome Sequence of the Haloalkaliphilic, Hydrogen Producing Halanaerobium hydrogenoformans.</title>
        <authorList>
            <person name="Brown S.D."/>
            <person name="Begemann M.B."/>
            <person name="Mormile M.R."/>
            <person name="Wall J.D."/>
            <person name="Han C.S."/>
            <person name="Goodwin L.A."/>
            <person name="Pitluck S."/>
            <person name="Land M.L."/>
            <person name="Hauser L.J."/>
            <person name="Elias D.A."/>
        </authorList>
    </citation>
    <scope>NUCLEOTIDE SEQUENCE [LARGE SCALE GENOMIC DNA]</scope>
    <source>
        <strain evidence="15">sapolanicus</strain>
    </source>
</reference>
<dbReference type="GO" id="GO:0005886">
    <property type="term" value="C:plasma membrane"/>
    <property type="evidence" value="ECO:0007669"/>
    <property type="project" value="UniProtKB-SubCell"/>
</dbReference>
<dbReference type="PANTHER" id="PTHR43221">
    <property type="entry name" value="PROTEASE HTPX"/>
    <property type="match status" value="1"/>
</dbReference>
<protein>
    <recommendedName>
        <fullName evidence="12">Protease HtpX homolog</fullName>
        <ecNumber evidence="12">3.4.24.-</ecNumber>
    </recommendedName>
</protein>
<dbReference type="Pfam" id="PF01435">
    <property type="entry name" value="Peptidase_M48"/>
    <property type="match status" value="1"/>
</dbReference>
<dbReference type="EMBL" id="CP002304">
    <property type="protein sequence ID" value="ADQ13805.1"/>
    <property type="molecule type" value="Genomic_DNA"/>
</dbReference>
<dbReference type="STRING" id="656519.Halsa_0330"/>
<reference evidence="14 15" key="1">
    <citation type="submission" date="2010-11" db="EMBL/GenBank/DDBJ databases">
        <title>Complete sequence of Halanaerobium sp. sapolanicus.</title>
        <authorList>
            <consortium name="US DOE Joint Genome Institute"/>
            <person name="Lucas S."/>
            <person name="Copeland A."/>
            <person name="Lapidus A."/>
            <person name="Cheng J.-F."/>
            <person name="Bruce D."/>
            <person name="Goodwin L."/>
            <person name="Pitluck S."/>
            <person name="Davenport K."/>
            <person name="Detter J.C."/>
            <person name="Han C."/>
            <person name="Tapia R."/>
            <person name="Land M."/>
            <person name="Hauser L."/>
            <person name="Jeffries C."/>
            <person name="Kyrpides N."/>
            <person name="Ivanova N."/>
            <person name="Mikhailova N."/>
            <person name="Begemann M.B."/>
            <person name="Mormile M.R."/>
            <person name="Wall J.D."/>
            <person name="Elias D.A."/>
            <person name="Woyke T."/>
        </authorList>
    </citation>
    <scope>NUCLEOTIDE SEQUENCE [LARGE SCALE GENOMIC DNA]</scope>
    <source>
        <strain evidence="15">sapolanicus</strain>
    </source>
</reference>
<dbReference type="PANTHER" id="PTHR43221:SF1">
    <property type="entry name" value="PROTEASE HTPX"/>
    <property type="match status" value="1"/>
</dbReference>
<dbReference type="EC" id="3.4.24.-" evidence="12"/>
<gene>
    <name evidence="12" type="primary">htpX</name>
    <name evidence="14" type="ordered locus">Halsa_0330</name>
</gene>
<dbReference type="CDD" id="cd07336">
    <property type="entry name" value="M48B_HtpX_like"/>
    <property type="match status" value="1"/>
</dbReference>
<evidence type="ECO:0000256" key="1">
    <source>
        <dbReference type="ARBA" id="ARBA00004651"/>
    </source>
</evidence>
<dbReference type="GO" id="GO:0004222">
    <property type="term" value="F:metalloendopeptidase activity"/>
    <property type="evidence" value="ECO:0007669"/>
    <property type="project" value="UniProtKB-UniRule"/>
</dbReference>
<evidence type="ECO:0000256" key="3">
    <source>
        <dbReference type="ARBA" id="ARBA00022475"/>
    </source>
</evidence>
<dbReference type="GO" id="GO:0006508">
    <property type="term" value="P:proteolysis"/>
    <property type="evidence" value="ECO:0007669"/>
    <property type="project" value="UniProtKB-KW"/>
</dbReference>
<dbReference type="eggNOG" id="COG0501">
    <property type="taxonomic scope" value="Bacteria"/>
</dbReference>
<accession>E4RPC0</accession>
<keyword evidence="7 12" id="KW-0378">Hydrolase</keyword>
<feature type="transmembrane region" description="Helical" evidence="12">
    <location>
        <begin position="194"/>
        <end position="213"/>
    </location>
</feature>